<dbReference type="GeneID" id="89977944"/>
<dbReference type="PANTHER" id="PTHR21366">
    <property type="entry name" value="GLYOXALASE FAMILY PROTEIN"/>
    <property type="match status" value="1"/>
</dbReference>
<dbReference type="SUPFAM" id="SSF54593">
    <property type="entry name" value="Glyoxalase/Bleomycin resistance protein/Dihydroxybiphenyl dioxygenase"/>
    <property type="match status" value="1"/>
</dbReference>
<gene>
    <name evidence="2" type="ORF">LTR84_009786</name>
</gene>
<evidence type="ECO:0000313" key="2">
    <source>
        <dbReference type="EMBL" id="KAK5059903.1"/>
    </source>
</evidence>
<dbReference type="InterPro" id="IPR029068">
    <property type="entry name" value="Glyas_Bleomycin-R_OHBP_Dase"/>
</dbReference>
<dbReference type="EMBL" id="JAVRRD010000004">
    <property type="protein sequence ID" value="KAK5059903.1"/>
    <property type="molecule type" value="Genomic_DNA"/>
</dbReference>
<dbReference type="RefSeq" id="XP_064709724.1">
    <property type="nucleotide sequence ID" value="XM_064853325.1"/>
</dbReference>
<dbReference type="PROSITE" id="PS51819">
    <property type="entry name" value="VOC"/>
    <property type="match status" value="1"/>
</dbReference>
<dbReference type="AlphaFoldDB" id="A0AAV9NN12"/>
<reference evidence="2 3" key="1">
    <citation type="submission" date="2023-08" db="EMBL/GenBank/DDBJ databases">
        <title>Black Yeasts Isolated from many extreme environments.</title>
        <authorList>
            <person name="Coleine C."/>
            <person name="Stajich J.E."/>
            <person name="Selbmann L."/>
        </authorList>
    </citation>
    <scope>NUCLEOTIDE SEQUENCE [LARGE SCALE GENOMIC DNA]</scope>
    <source>
        <strain evidence="2 3">CCFEE 5792</strain>
    </source>
</reference>
<dbReference type="PANTHER" id="PTHR21366:SF22">
    <property type="entry name" value="VOC DOMAIN-CONTAINING PROTEIN"/>
    <property type="match status" value="1"/>
</dbReference>
<dbReference type="Gene3D" id="3.10.180.10">
    <property type="entry name" value="2,3-Dihydroxybiphenyl 1,2-Dioxygenase, domain 1"/>
    <property type="match status" value="1"/>
</dbReference>
<accession>A0AAV9NN12</accession>
<dbReference type="InterPro" id="IPR050383">
    <property type="entry name" value="GlyoxalaseI/FosfomycinResist"/>
</dbReference>
<dbReference type="Proteomes" id="UP001358417">
    <property type="component" value="Unassembled WGS sequence"/>
</dbReference>
<dbReference type="InterPro" id="IPR037523">
    <property type="entry name" value="VOC_core"/>
</dbReference>
<feature type="domain" description="VOC" evidence="1">
    <location>
        <begin position="12"/>
        <end position="176"/>
    </location>
</feature>
<evidence type="ECO:0000313" key="3">
    <source>
        <dbReference type="Proteomes" id="UP001358417"/>
    </source>
</evidence>
<name>A0AAV9NN12_9EURO</name>
<proteinExistence type="predicted"/>
<organism evidence="2 3">
    <name type="scientific">Exophiala bonariae</name>
    <dbReference type="NCBI Taxonomy" id="1690606"/>
    <lineage>
        <taxon>Eukaryota</taxon>
        <taxon>Fungi</taxon>
        <taxon>Dikarya</taxon>
        <taxon>Ascomycota</taxon>
        <taxon>Pezizomycotina</taxon>
        <taxon>Eurotiomycetes</taxon>
        <taxon>Chaetothyriomycetidae</taxon>
        <taxon>Chaetothyriales</taxon>
        <taxon>Herpotrichiellaceae</taxon>
        <taxon>Exophiala</taxon>
    </lineage>
</organism>
<protein>
    <recommendedName>
        <fullName evidence="1">VOC domain-containing protein</fullName>
    </recommendedName>
</protein>
<dbReference type="Pfam" id="PF00903">
    <property type="entry name" value="Glyoxalase"/>
    <property type="match status" value="1"/>
</dbReference>
<sequence>MASPQAKRPPPPPTHVLETALQVRDVAASTKFYKETLGVEPSLDTPRMSVFPLGQTTLLLFQLGGTASDSILPDNRGVIPGHGPSEDILTLLQPEKTTTGQQPNTTDTNPDTDTHSHLKQHFCLAVPSVEDVHAWEAWFADCGSGVRVTATVDWPKGGRSVYFADLDGNVGEIGSRGIWDHY</sequence>
<keyword evidence="3" id="KW-1185">Reference proteome</keyword>
<dbReference type="InterPro" id="IPR004360">
    <property type="entry name" value="Glyas_Fos-R_dOase_dom"/>
</dbReference>
<comment type="caution">
    <text evidence="2">The sequence shown here is derived from an EMBL/GenBank/DDBJ whole genome shotgun (WGS) entry which is preliminary data.</text>
</comment>
<evidence type="ECO:0000259" key="1">
    <source>
        <dbReference type="PROSITE" id="PS51819"/>
    </source>
</evidence>